<comment type="caution">
    <text evidence="1">The sequence shown here is derived from an EMBL/GenBank/DDBJ whole genome shotgun (WGS) entry which is preliminary data.</text>
</comment>
<accession>A0ABD2NS30</accession>
<dbReference type="Gene3D" id="3.30.420.10">
    <property type="entry name" value="Ribonuclease H-like superfamily/Ribonuclease H"/>
    <property type="match status" value="1"/>
</dbReference>
<proteinExistence type="predicted"/>
<keyword evidence="2" id="KW-1185">Reference proteome</keyword>
<evidence type="ECO:0000313" key="2">
    <source>
        <dbReference type="Proteomes" id="UP001516400"/>
    </source>
</evidence>
<dbReference type="AlphaFoldDB" id="A0ABD2NS30"/>
<dbReference type="Proteomes" id="UP001516400">
    <property type="component" value="Unassembled WGS sequence"/>
</dbReference>
<feature type="non-terminal residue" evidence="1">
    <location>
        <position position="1"/>
    </location>
</feature>
<evidence type="ECO:0008006" key="3">
    <source>
        <dbReference type="Google" id="ProtNLM"/>
    </source>
</evidence>
<sequence length="61" mass="6552">QRDLLITVICSDSLSCLKALKGSSNNTLINIIRDELFSAANCIVLLYTPAHGGIFGNEEAD</sequence>
<evidence type="ECO:0000313" key="1">
    <source>
        <dbReference type="EMBL" id="KAL3281542.1"/>
    </source>
</evidence>
<dbReference type="EMBL" id="JABFTP020000144">
    <property type="protein sequence ID" value="KAL3281542.1"/>
    <property type="molecule type" value="Genomic_DNA"/>
</dbReference>
<organism evidence="1 2">
    <name type="scientific">Cryptolaemus montrouzieri</name>
    <dbReference type="NCBI Taxonomy" id="559131"/>
    <lineage>
        <taxon>Eukaryota</taxon>
        <taxon>Metazoa</taxon>
        <taxon>Ecdysozoa</taxon>
        <taxon>Arthropoda</taxon>
        <taxon>Hexapoda</taxon>
        <taxon>Insecta</taxon>
        <taxon>Pterygota</taxon>
        <taxon>Neoptera</taxon>
        <taxon>Endopterygota</taxon>
        <taxon>Coleoptera</taxon>
        <taxon>Polyphaga</taxon>
        <taxon>Cucujiformia</taxon>
        <taxon>Coccinelloidea</taxon>
        <taxon>Coccinellidae</taxon>
        <taxon>Scymninae</taxon>
        <taxon>Scymnini</taxon>
        <taxon>Cryptolaemus</taxon>
    </lineage>
</organism>
<gene>
    <name evidence="1" type="ORF">HHI36_004750</name>
</gene>
<name>A0ABD2NS30_9CUCU</name>
<protein>
    <recommendedName>
        <fullName evidence="3">RNase H type-1 domain-containing protein</fullName>
    </recommendedName>
</protein>
<reference evidence="1 2" key="1">
    <citation type="journal article" date="2021" name="BMC Biol.">
        <title>Horizontally acquired antibacterial genes associated with adaptive radiation of ladybird beetles.</title>
        <authorList>
            <person name="Li H.S."/>
            <person name="Tang X.F."/>
            <person name="Huang Y.H."/>
            <person name="Xu Z.Y."/>
            <person name="Chen M.L."/>
            <person name="Du X.Y."/>
            <person name="Qiu B.Y."/>
            <person name="Chen P.T."/>
            <person name="Zhang W."/>
            <person name="Slipinski A."/>
            <person name="Escalona H.E."/>
            <person name="Waterhouse R.M."/>
            <person name="Zwick A."/>
            <person name="Pang H."/>
        </authorList>
    </citation>
    <scope>NUCLEOTIDE SEQUENCE [LARGE SCALE GENOMIC DNA]</scope>
    <source>
        <strain evidence="1">SYSU2018</strain>
    </source>
</reference>
<dbReference type="InterPro" id="IPR012337">
    <property type="entry name" value="RNaseH-like_sf"/>
</dbReference>
<dbReference type="SUPFAM" id="SSF53098">
    <property type="entry name" value="Ribonuclease H-like"/>
    <property type="match status" value="1"/>
</dbReference>
<dbReference type="InterPro" id="IPR036397">
    <property type="entry name" value="RNaseH_sf"/>
</dbReference>